<evidence type="ECO:0000256" key="4">
    <source>
        <dbReference type="RuleBase" id="RU003512"/>
    </source>
</evidence>
<keyword evidence="5" id="KW-0472">Membrane</keyword>
<dbReference type="CDD" id="cd01017">
    <property type="entry name" value="AdcA"/>
    <property type="match status" value="1"/>
</dbReference>
<dbReference type="GO" id="GO:0030001">
    <property type="term" value="P:metal ion transport"/>
    <property type="evidence" value="ECO:0007669"/>
    <property type="project" value="InterPro"/>
</dbReference>
<dbReference type="GO" id="GO:0007155">
    <property type="term" value="P:cell adhesion"/>
    <property type="evidence" value="ECO:0007669"/>
    <property type="project" value="InterPro"/>
</dbReference>
<comment type="similarity">
    <text evidence="1 4">Belongs to the bacterial solute-binding protein 9 family.</text>
</comment>
<dbReference type="PANTHER" id="PTHR42953">
    <property type="entry name" value="HIGH-AFFINITY ZINC UPTAKE SYSTEM PROTEIN ZNUA-RELATED"/>
    <property type="match status" value="1"/>
</dbReference>
<protein>
    <submittedName>
        <fullName evidence="6">Zinc ABC transporter substrate-binding protein</fullName>
    </submittedName>
</protein>
<keyword evidence="3" id="KW-0732">Signal</keyword>
<reference evidence="6 7" key="1">
    <citation type="journal article" date="2017" name="ISME J.">
        <title>Energy and carbon metabolisms in a deep terrestrial subsurface fluid microbial community.</title>
        <authorList>
            <person name="Momper L."/>
            <person name="Jungbluth S.P."/>
            <person name="Lee M.D."/>
            <person name="Amend J.P."/>
        </authorList>
    </citation>
    <scope>NUCLEOTIDE SEQUENCE [LARGE SCALE GENOMIC DNA]</scope>
    <source>
        <strain evidence="6">SURF_29</strain>
    </source>
</reference>
<dbReference type="Pfam" id="PF01297">
    <property type="entry name" value="ZnuA"/>
    <property type="match status" value="1"/>
</dbReference>
<organism evidence="6 7">
    <name type="scientific">candidate division WS5 bacterium</name>
    <dbReference type="NCBI Taxonomy" id="2093353"/>
    <lineage>
        <taxon>Bacteria</taxon>
        <taxon>candidate division WS5</taxon>
    </lineage>
</organism>
<dbReference type="InterPro" id="IPR006129">
    <property type="entry name" value="AdhesinB"/>
</dbReference>
<dbReference type="PRINTS" id="PR00690">
    <property type="entry name" value="ADHESNFAMILY"/>
</dbReference>
<keyword evidence="5" id="KW-1133">Transmembrane helix</keyword>
<dbReference type="Proteomes" id="UP000285655">
    <property type="component" value="Unassembled WGS sequence"/>
</dbReference>
<dbReference type="InterPro" id="IPR006127">
    <property type="entry name" value="ZnuA-like"/>
</dbReference>
<evidence type="ECO:0000313" key="7">
    <source>
        <dbReference type="Proteomes" id="UP000285655"/>
    </source>
</evidence>
<dbReference type="PRINTS" id="PR00691">
    <property type="entry name" value="ADHESINB"/>
</dbReference>
<dbReference type="GO" id="GO:0046872">
    <property type="term" value="F:metal ion binding"/>
    <property type="evidence" value="ECO:0007669"/>
    <property type="project" value="InterPro"/>
</dbReference>
<dbReference type="AlphaFoldDB" id="A0A419DFQ3"/>
<keyword evidence="2 4" id="KW-0813">Transport</keyword>
<evidence type="ECO:0000256" key="3">
    <source>
        <dbReference type="ARBA" id="ARBA00022729"/>
    </source>
</evidence>
<dbReference type="PANTHER" id="PTHR42953:SF3">
    <property type="entry name" value="HIGH-AFFINITY ZINC UPTAKE SYSTEM PROTEIN ZNUA"/>
    <property type="match status" value="1"/>
</dbReference>
<evidence type="ECO:0000256" key="1">
    <source>
        <dbReference type="ARBA" id="ARBA00011028"/>
    </source>
</evidence>
<evidence type="ECO:0000256" key="5">
    <source>
        <dbReference type="SAM" id="Phobius"/>
    </source>
</evidence>
<keyword evidence="5" id="KW-0812">Transmembrane</keyword>
<feature type="transmembrane region" description="Helical" evidence="5">
    <location>
        <begin position="31"/>
        <end position="49"/>
    </location>
</feature>
<comment type="caution">
    <text evidence="6">The sequence shown here is derived from an EMBL/GenBank/DDBJ whole genome shotgun (WGS) entry which is preliminary data.</text>
</comment>
<dbReference type="InterPro" id="IPR050492">
    <property type="entry name" value="Bact_metal-bind_prot9"/>
</dbReference>
<dbReference type="Gene3D" id="3.40.50.1980">
    <property type="entry name" value="Nitrogenase molybdenum iron protein domain"/>
    <property type="match status" value="2"/>
</dbReference>
<dbReference type="SUPFAM" id="SSF53807">
    <property type="entry name" value="Helical backbone' metal receptor"/>
    <property type="match status" value="1"/>
</dbReference>
<evidence type="ECO:0000256" key="2">
    <source>
        <dbReference type="ARBA" id="ARBA00022448"/>
    </source>
</evidence>
<name>A0A419DFQ3_9BACT</name>
<sequence length="334" mass="36353">MVYSVIATNLRLKIKCRWFLVRILIYMNKKYLLGFVLGVVVIGLLTLAIKNNNGAPVVSSSKPQAVASFYPLYFFASQIAGDKADVSNITPAGAEPHDYEPTPQQIARIADSNLLVLNGGGLEAWADNVTENSDPKKTTIVIAGEGLMTQEVVEEGEKIADPHVWLSPVLAVQMVNKIETGLIKADPDNASHYQSNAQILKSKLENLNTEFEQGLVTCKDKNIITSHAAFGYLASTYDLNQVPITGVSPDAEPSPQELAQVAKFARDNHVKYIFFESLVSPKLSQTIATEVGAQTLVLNPLEGLTGEEIASGKDYFSEMRNNLANLKTALQCTP</sequence>
<accession>A0A419DFQ3</accession>
<dbReference type="EMBL" id="QZJW01000006">
    <property type="protein sequence ID" value="RJO61976.1"/>
    <property type="molecule type" value="Genomic_DNA"/>
</dbReference>
<evidence type="ECO:0000313" key="6">
    <source>
        <dbReference type="EMBL" id="RJO61976.1"/>
    </source>
</evidence>
<proteinExistence type="inferred from homology"/>
<gene>
    <name evidence="6" type="ORF">C4544_01280</name>
</gene>
<dbReference type="InterPro" id="IPR006128">
    <property type="entry name" value="Lipoprotein_PsaA-like"/>
</dbReference>